<keyword evidence="4" id="KW-0433">Leucine-rich repeat</keyword>
<gene>
    <name evidence="6" type="ORF">NQ314_013806</name>
</gene>
<dbReference type="Gene3D" id="3.80.10.10">
    <property type="entry name" value="Ribonuclease Inhibitor"/>
    <property type="match status" value="1"/>
</dbReference>
<organism evidence="6 7">
    <name type="scientific">Rhamnusium bicolor</name>
    <dbReference type="NCBI Taxonomy" id="1586634"/>
    <lineage>
        <taxon>Eukaryota</taxon>
        <taxon>Metazoa</taxon>
        <taxon>Ecdysozoa</taxon>
        <taxon>Arthropoda</taxon>
        <taxon>Hexapoda</taxon>
        <taxon>Insecta</taxon>
        <taxon>Pterygota</taxon>
        <taxon>Neoptera</taxon>
        <taxon>Endopterygota</taxon>
        <taxon>Coleoptera</taxon>
        <taxon>Polyphaga</taxon>
        <taxon>Cucujiformia</taxon>
        <taxon>Chrysomeloidea</taxon>
        <taxon>Cerambycidae</taxon>
        <taxon>Lepturinae</taxon>
        <taxon>Rhagiini</taxon>
        <taxon>Rhamnusium</taxon>
    </lineage>
</organism>
<dbReference type="GO" id="GO:0005737">
    <property type="term" value="C:cytoplasm"/>
    <property type="evidence" value="ECO:0007669"/>
    <property type="project" value="UniProtKB-SubCell"/>
</dbReference>
<comment type="subcellular location">
    <subcellularLocation>
        <location evidence="1">Cytoplasm</location>
    </subcellularLocation>
</comment>
<proteinExistence type="predicted"/>
<evidence type="ECO:0000313" key="7">
    <source>
        <dbReference type="Proteomes" id="UP001162156"/>
    </source>
</evidence>
<dbReference type="Proteomes" id="UP001162156">
    <property type="component" value="Unassembled WGS sequence"/>
</dbReference>
<evidence type="ECO:0000256" key="2">
    <source>
        <dbReference type="ARBA" id="ARBA00014223"/>
    </source>
</evidence>
<evidence type="ECO:0000256" key="5">
    <source>
        <dbReference type="ARBA" id="ARBA00022737"/>
    </source>
</evidence>
<dbReference type="InterPro" id="IPR032675">
    <property type="entry name" value="LRR_dom_sf"/>
</dbReference>
<keyword evidence="3" id="KW-0963">Cytoplasm</keyword>
<dbReference type="PROSITE" id="PS51450">
    <property type="entry name" value="LRR"/>
    <property type="match status" value="1"/>
</dbReference>
<dbReference type="PANTHER" id="PTHR46545:SF1">
    <property type="entry name" value="LEUCINE-RICH REPEAT-CONTAINING PROTEIN 51"/>
    <property type="match status" value="1"/>
</dbReference>
<evidence type="ECO:0000256" key="3">
    <source>
        <dbReference type="ARBA" id="ARBA00022490"/>
    </source>
</evidence>
<evidence type="ECO:0000256" key="4">
    <source>
        <dbReference type="ARBA" id="ARBA00022614"/>
    </source>
</evidence>
<dbReference type="EMBL" id="JANEYF010003814">
    <property type="protein sequence ID" value="KAJ8933772.1"/>
    <property type="molecule type" value="Genomic_DNA"/>
</dbReference>
<evidence type="ECO:0000256" key="1">
    <source>
        <dbReference type="ARBA" id="ARBA00004496"/>
    </source>
</evidence>
<evidence type="ECO:0000313" key="6">
    <source>
        <dbReference type="EMBL" id="KAJ8933772.1"/>
    </source>
</evidence>
<accession>A0AAV8X5F1</accession>
<dbReference type="InterPro" id="IPR001611">
    <property type="entry name" value="Leu-rich_rpt"/>
</dbReference>
<dbReference type="Pfam" id="PF14580">
    <property type="entry name" value="LRR_9"/>
    <property type="match status" value="1"/>
</dbReference>
<comment type="caution">
    <text evidence="6">The sequence shown here is derived from an EMBL/GenBank/DDBJ whole genome shotgun (WGS) entry which is preliminary data.</text>
</comment>
<keyword evidence="7" id="KW-1185">Reference proteome</keyword>
<reference evidence="6" key="1">
    <citation type="journal article" date="2023" name="Insect Mol. Biol.">
        <title>Genome sequencing provides insights into the evolution of gene families encoding plant cell wall-degrading enzymes in longhorned beetles.</title>
        <authorList>
            <person name="Shin N.R."/>
            <person name="Okamura Y."/>
            <person name="Kirsch R."/>
            <person name="Pauchet Y."/>
        </authorList>
    </citation>
    <scope>NUCLEOTIDE SEQUENCE</scope>
    <source>
        <strain evidence="6">RBIC_L_NR</strain>
    </source>
</reference>
<sequence>MCILKFKKLKILYLHGNCISDLNEIYKLKPLKQLRSVTFHGNPIANHSRYRSYIVAVLPQVKSIMIANLDFSPIVQNEKKFPAPPEVVKKMKEAERKLEK</sequence>
<dbReference type="AlphaFoldDB" id="A0AAV8X5F1"/>
<protein>
    <recommendedName>
        <fullName evidence="2">Leucine-rich repeat-containing protein 51</fullName>
    </recommendedName>
</protein>
<dbReference type="SUPFAM" id="SSF52058">
    <property type="entry name" value="L domain-like"/>
    <property type="match status" value="1"/>
</dbReference>
<dbReference type="PANTHER" id="PTHR46545">
    <property type="entry name" value="LEUCINE-RICH REPEAT-CONTAINING PROTEIN 51"/>
    <property type="match status" value="1"/>
</dbReference>
<name>A0AAV8X5F1_9CUCU</name>
<keyword evidence="5" id="KW-0677">Repeat</keyword>